<feature type="transmembrane region" description="Helical" evidence="1">
    <location>
        <begin position="45"/>
        <end position="66"/>
    </location>
</feature>
<reference evidence="2" key="1">
    <citation type="submission" date="2024-01" db="EMBL/GenBank/DDBJ databases">
        <authorList>
            <person name="Webb A."/>
        </authorList>
    </citation>
    <scope>NUCLEOTIDE SEQUENCE</scope>
    <source>
        <strain evidence="2">Pm1</strain>
    </source>
</reference>
<dbReference type="Proteomes" id="UP001162060">
    <property type="component" value="Unassembled WGS sequence"/>
</dbReference>
<sequence length="197" mass="21566">MPPQLLRLYPVFLASSALGGLALCLWTDATELESRKLYSDMSIKYLLNSVPQTLAALLLLYYACTFSRSSSAFTHRMMVHSCLHQSVNGLMLASLMFSAFQASLSLCCTFPAMCPVDPTACQLSRIVACPASVAHLRNYNLCMRAIHSCATITVLFALSSIEAAQTVKGLKAQQRRAKLVTFSRHEPVHEASAAIEM</sequence>
<proteinExistence type="predicted"/>
<name>A0AAV1UPJ5_9STRA</name>
<gene>
    <name evidence="2" type="ORF">PM001_LOCUS20460</name>
</gene>
<keyword evidence="1" id="KW-0812">Transmembrane</keyword>
<accession>A0AAV1UPJ5</accession>
<dbReference type="AlphaFoldDB" id="A0AAV1UPJ5"/>
<evidence type="ECO:0000313" key="3">
    <source>
        <dbReference type="Proteomes" id="UP001162060"/>
    </source>
</evidence>
<keyword evidence="1" id="KW-0472">Membrane</keyword>
<protein>
    <submittedName>
        <fullName evidence="2">Uncharacterized protein</fullName>
    </submittedName>
</protein>
<evidence type="ECO:0000313" key="2">
    <source>
        <dbReference type="EMBL" id="CAK7935310.1"/>
    </source>
</evidence>
<comment type="caution">
    <text evidence="2">The sequence shown here is derived from an EMBL/GenBank/DDBJ whole genome shotgun (WGS) entry which is preliminary data.</text>
</comment>
<evidence type="ECO:0000256" key="1">
    <source>
        <dbReference type="SAM" id="Phobius"/>
    </source>
</evidence>
<dbReference type="EMBL" id="CAKLBY020000221">
    <property type="protein sequence ID" value="CAK7935310.1"/>
    <property type="molecule type" value="Genomic_DNA"/>
</dbReference>
<organism evidence="2 3">
    <name type="scientific">Peronospora matthiolae</name>
    <dbReference type="NCBI Taxonomy" id="2874970"/>
    <lineage>
        <taxon>Eukaryota</taxon>
        <taxon>Sar</taxon>
        <taxon>Stramenopiles</taxon>
        <taxon>Oomycota</taxon>
        <taxon>Peronosporomycetes</taxon>
        <taxon>Peronosporales</taxon>
        <taxon>Peronosporaceae</taxon>
        <taxon>Peronospora</taxon>
    </lineage>
</organism>
<keyword evidence="1" id="KW-1133">Transmembrane helix</keyword>